<dbReference type="OrthoDB" id="9816043at2"/>
<dbReference type="RefSeq" id="WP_092512212.1">
    <property type="nucleotide sequence ID" value="NZ_CAWNQB010000001.1"/>
</dbReference>
<keyword evidence="2 7" id="KW-0489">Methyltransferase</keyword>
<evidence type="ECO:0000256" key="1">
    <source>
        <dbReference type="ARBA" id="ARBA00006594"/>
    </source>
</evidence>
<proteinExistence type="inferred from homology"/>
<dbReference type="InterPro" id="IPR002052">
    <property type="entry name" value="DNA_methylase_N6_adenine_CS"/>
</dbReference>
<protein>
    <recommendedName>
        <fullName evidence="4">Methyltransferase</fullName>
        <ecNumber evidence="4">2.1.1.-</ecNumber>
    </recommendedName>
</protein>
<dbReference type="GO" id="GO:0003677">
    <property type="term" value="F:DNA binding"/>
    <property type="evidence" value="ECO:0007669"/>
    <property type="project" value="InterPro"/>
</dbReference>
<evidence type="ECO:0000256" key="4">
    <source>
        <dbReference type="RuleBase" id="RU362026"/>
    </source>
</evidence>
<reference evidence="7" key="1">
    <citation type="submission" date="2016-10" db="EMBL/GenBank/DDBJ databases">
        <authorList>
            <person name="de Groot N.N."/>
        </authorList>
    </citation>
    <scope>NUCLEOTIDE SEQUENCE [LARGE SCALE GENOMIC DNA]</scope>
    <source>
        <strain evidence="7">DSM 17908</strain>
    </source>
</reference>
<dbReference type="InterPro" id="IPR001091">
    <property type="entry name" value="RM_Methyltransferase"/>
</dbReference>
<evidence type="ECO:0000313" key="7">
    <source>
        <dbReference type="EMBL" id="SFJ77821.1"/>
    </source>
</evidence>
<dbReference type="STRING" id="351675.SAMN05421680_1163"/>
<reference evidence="8" key="2">
    <citation type="submission" date="2016-10" db="EMBL/GenBank/DDBJ databases">
        <authorList>
            <person name="Varghese N."/>
            <person name="Submissions S."/>
        </authorList>
    </citation>
    <scope>NUCLEOTIDE SEQUENCE [LARGE SCALE GENOMIC DNA]</scope>
    <source>
        <strain evidence="8">DSM 17908</strain>
    </source>
</reference>
<dbReference type="PRINTS" id="PR00508">
    <property type="entry name" value="S21N4MTFRASE"/>
</dbReference>
<dbReference type="AlphaFoldDB" id="A0A1I3U7S4"/>
<keyword evidence="9" id="KW-1185">Reference proteome</keyword>
<accession>A0A1I3U7S4</accession>
<evidence type="ECO:0000313" key="8">
    <source>
        <dbReference type="Proteomes" id="UP000198919"/>
    </source>
</evidence>
<dbReference type="Pfam" id="PF01555">
    <property type="entry name" value="N6_N4_Mtase"/>
    <property type="match status" value="1"/>
</dbReference>
<dbReference type="GO" id="GO:0008170">
    <property type="term" value="F:N-methyltransferase activity"/>
    <property type="evidence" value="ECO:0007669"/>
    <property type="project" value="InterPro"/>
</dbReference>
<comment type="similarity">
    <text evidence="1 4">Belongs to the N(4)/N(6)-methyltransferase family.</text>
</comment>
<name>A0A1I3U7S4_9GAMM</name>
<organism evidence="7 8">
    <name type="scientific">Xenorhabdus mauleonii</name>
    <dbReference type="NCBI Taxonomy" id="351675"/>
    <lineage>
        <taxon>Bacteria</taxon>
        <taxon>Pseudomonadati</taxon>
        <taxon>Pseudomonadota</taxon>
        <taxon>Gammaproteobacteria</taxon>
        <taxon>Enterobacterales</taxon>
        <taxon>Morganellaceae</taxon>
        <taxon>Xenorhabdus</taxon>
    </lineage>
</organism>
<dbReference type="GO" id="GO:0032259">
    <property type="term" value="P:methylation"/>
    <property type="evidence" value="ECO:0007669"/>
    <property type="project" value="UniProtKB-KW"/>
</dbReference>
<feature type="domain" description="DNA methylase N-4/N-6" evidence="5">
    <location>
        <begin position="25"/>
        <end position="336"/>
    </location>
</feature>
<dbReference type="Proteomes" id="UP000224607">
    <property type="component" value="Unassembled WGS sequence"/>
</dbReference>
<dbReference type="Proteomes" id="UP000198919">
    <property type="component" value="Unassembled WGS sequence"/>
</dbReference>
<keyword evidence="3 7" id="KW-0808">Transferase</keyword>
<evidence type="ECO:0000256" key="2">
    <source>
        <dbReference type="ARBA" id="ARBA00022603"/>
    </source>
</evidence>
<dbReference type="EMBL" id="FORG01000016">
    <property type="protein sequence ID" value="SFJ77821.1"/>
    <property type="molecule type" value="Genomic_DNA"/>
</dbReference>
<evidence type="ECO:0000313" key="6">
    <source>
        <dbReference type="EMBL" id="PHM45897.1"/>
    </source>
</evidence>
<dbReference type="EMBL" id="NITY01000001">
    <property type="protein sequence ID" value="PHM45897.1"/>
    <property type="molecule type" value="Genomic_DNA"/>
</dbReference>
<dbReference type="EC" id="2.1.1.-" evidence="4"/>
<evidence type="ECO:0000259" key="5">
    <source>
        <dbReference type="Pfam" id="PF01555"/>
    </source>
</evidence>
<dbReference type="Gene3D" id="3.40.50.150">
    <property type="entry name" value="Vaccinia Virus protein VP39"/>
    <property type="match status" value="1"/>
</dbReference>
<gene>
    <name evidence="7" type="ORF">SAMN05421680_1163</name>
    <name evidence="6" type="ORF">Xmau_00288</name>
</gene>
<evidence type="ECO:0000256" key="3">
    <source>
        <dbReference type="ARBA" id="ARBA00022679"/>
    </source>
</evidence>
<reference evidence="6 9" key="3">
    <citation type="journal article" date="2017" name="Nat. Microbiol.">
        <title>Natural product diversity associated with the nematode symbionts Photorhabdus and Xenorhabdus.</title>
        <authorList>
            <person name="Tobias N.J."/>
            <person name="Wolff H."/>
            <person name="Djahanschiri B."/>
            <person name="Grundmann F."/>
            <person name="Kronenwerth M."/>
            <person name="Shi Y.M."/>
            <person name="Simonyi S."/>
            <person name="Grun P."/>
            <person name="Shapiro-Ilan D."/>
            <person name="Pidot S.J."/>
            <person name="Stinear T.P."/>
            <person name="Ebersberger I."/>
            <person name="Bode H.B."/>
        </authorList>
    </citation>
    <scope>NUCLEOTIDE SEQUENCE [LARGE SCALE GENOMIC DNA]</scope>
    <source>
        <strain evidence="6 9">DSM 17908</strain>
    </source>
</reference>
<evidence type="ECO:0000313" key="9">
    <source>
        <dbReference type="Proteomes" id="UP000224607"/>
    </source>
</evidence>
<sequence length="360" mass="42097">MNLSGITLINDDSLQFIKTLPDNCIDLIATDPPYFRVKECAWDRQWEDVTAYLAWLDELLAEFWRVLKPNGSLYMFCGSRLASDTELLVRERFNVLNHIIWAKPSGPWRRQNKESLRMYFPATERIIFAEHYQGPYHPKGDGYFRQCRELKQTVFKPLIDYFRDARKALGVTAKEIHAATGKQMASHWFSDSQWQLPNEVDYQKLQVLFDRVAKEKHQRGELNRSHHELMKSHLTLSREYDELRQEYGLLRRSFTVTAEVPYTDVWHFAPVQYYPGKHPCEKPADLMAHIIQSSSKEGDVVADFFMGSGATLKAALKLNRSVLGVELEEERFKQTEQEIFEQYPTQAAHNNTEFDFKSIC</sequence>
<dbReference type="PROSITE" id="PS00092">
    <property type="entry name" value="N6_MTASE"/>
    <property type="match status" value="1"/>
</dbReference>
<dbReference type="InterPro" id="IPR002941">
    <property type="entry name" value="DNA_methylase_N4/N6"/>
</dbReference>
<dbReference type="SUPFAM" id="SSF53335">
    <property type="entry name" value="S-adenosyl-L-methionine-dependent methyltransferases"/>
    <property type="match status" value="1"/>
</dbReference>
<dbReference type="InterPro" id="IPR029063">
    <property type="entry name" value="SAM-dependent_MTases_sf"/>
</dbReference>